<reference evidence="2" key="1">
    <citation type="submission" date="2020-08" db="EMBL/GenBank/DDBJ databases">
        <authorList>
            <person name="Cejkova D."/>
            <person name="Kubasova T."/>
            <person name="Jahodarova E."/>
            <person name="Rychlik I."/>
        </authorList>
    </citation>
    <scope>NUCLEOTIDE SEQUENCE</scope>
    <source>
        <strain evidence="2">An420c</strain>
    </source>
</reference>
<reference evidence="2" key="2">
    <citation type="journal article" date="2021" name="Sci. Rep.">
        <title>The distribution of antibiotic resistance genes in chicken gut microbiota commensals.</title>
        <authorList>
            <person name="Juricova H."/>
            <person name="Matiasovicova J."/>
            <person name="Kubasova T."/>
            <person name="Cejkova D."/>
            <person name="Rychlik I."/>
        </authorList>
    </citation>
    <scope>NUCLEOTIDE SEQUENCE</scope>
    <source>
        <strain evidence="2">An420c</strain>
    </source>
</reference>
<gene>
    <name evidence="2" type="ORF">H6A13_07300</name>
</gene>
<evidence type="ECO:0000313" key="2">
    <source>
        <dbReference type="EMBL" id="MBM6826907.1"/>
    </source>
</evidence>
<feature type="transmembrane region" description="Helical" evidence="1">
    <location>
        <begin position="16"/>
        <end position="35"/>
    </location>
</feature>
<keyword evidence="1" id="KW-0812">Transmembrane</keyword>
<name>A0A938X212_9CLOT</name>
<organism evidence="2 3">
    <name type="scientific">Mordavella massiliensis</name>
    <dbReference type="NCBI Taxonomy" id="1871024"/>
    <lineage>
        <taxon>Bacteria</taxon>
        <taxon>Bacillati</taxon>
        <taxon>Bacillota</taxon>
        <taxon>Clostridia</taxon>
        <taxon>Eubacteriales</taxon>
        <taxon>Clostridiaceae</taxon>
        <taxon>Mordavella</taxon>
    </lineage>
</organism>
<proteinExistence type="predicted"/>
<sequence>MEYIGFTLLTASVVDPGRAILAAAAAAVIGGIIFIKRNRRIIQERLNRNHG</sequence>
<evidence type="ECO:0000256" key="1">
    <source>
        <dbReference type="SAM" id="Phobius"/>
    </source>
</evidence>
<dbReference type="EMBL" id="JACJLV010000020">
    <property type="protein sequence ID" value="MBM6826907.1"/>
    <property type="molecule type" value="Genomic_DNA"/>
</dbReference>
<protein>
    <submittedName>
        <fullName evidence="2">Uncharacterized protein</fullName>
    </submittedName>
</protein>
<accession>A0A938X212</accession>
<keyword evidence="1" id="KW-0472">Membrane</keyword>
<evidence type="ECO:0000313" key="3">
    <source>
        <dbReference type="Proteomes" id="UP000713880"/>
    </source>
</evidence>
<dbReference type="AlphaFoldDB" id="A0A938X212"/>
<keyword evidence="3" id="KW-1185">Reference proteome</keyword>
<dbReference type="RefSeq" id="WP_204908956.1">
    <property type="nucleotide sequence ID" value="NZ_JACJLV010000020.1"/>
</dbReference>
<comment type="caution">
    <text evidence="2">The sequence shown here is derived from an EMBL/GenBank/DDBJ whole genome shotgun (WGS) entry which is preliminary data.</text>
</comment>
<dbReference type="Proteomes" id="UP000713880">
    <property type="component" value="Unassembled WGS sequence"/>
</dbReference>
<keyword evidence="1" id="KW-1133">Transmembrane helix</keyword>